<gene>
    <name evidence="2" type="ORF">MicloDRAFT_00060790</name>
</gene>
<dbReference type="eggNOG" id="ENOG5032XH3">
    <property type="taxonomic scope" value="Bacteria"/>
</dbReference>
<proteinExistence type="predicted"/>
<evidence type="ECO:0000313" key="2">
    <source>
        <dbReference type="EMBL" id="EIM25353.1"/>
    </source>
</evidence>
<name>I4YN11_9HYPH</name>
<evidence type="ECO:0000256" key="1">
    <source>
        <dbReference type="SAM" id="SignalP"/>
    </source>
</evidence>
<dbReference type="PATRIC" id="fig|864069.3.peg.6513"/>
<dbReference type="RefSeq" id="WP_009493786.1">
    <property type="nucleotide sequence ID" value="NZ_CP141048.1"/>
</dbReference>
<keyword evidence="1" id="KW-0732">Signal</keyword>
<feature type="chain" id="PRO_5003697936" evidence="1">
    <location>
        <begin position="25"/>
        <end position="197"/>
    </location>
</feature>
<protein>
    <submittedName>
        <fullName evidence="2">Uncharacterized protein</fullName>
    </submittedName>
</protein>
<dbReference type="HOGENOM" id="CLU_1203710_0_0_5"/>
<dbReference type="AlphaFoldDB" id="I4YN11"/>
<evidence type="ECO:0000313" key="3">
    <source>
        <dbReference type="Proteomes" id="UP000003947"/>
    </source>
</evidence>
<feature type="signal peptide" evidence="1">
    <location>
        <begin position="1"/>
        <end position="24"/>
    </location>
</feature>
<organism evidence="2 3">
    <name type="scientific">Microvirga lotononidis</name>
    <dbReference type="NCBI Taxonomy" id="864069"/>
    <lineage>
        <taxon>Bacteria</taxon>
        <taxon>Pseudomonadati</taxon>
        <taxon>Pseudomonadota</taxon>
        <taxon>Alphaproteobacteria</taxon>
        <taxon>Hyphomicrobiales</taxon>
        <taxon>Methylobacteriaceae</taxon>
        <taxon>Microvirga</taxon>
    </lineage>
</organism>
<sequence precursor="true">MRHLILLCASIVPMLAFVANEAFAQRRFGGGGFHGGGIRAGGFGGGGFRPAIRPGFRPGGVAPGRFGPGYRPGFVPGRTRWQVGPDRRWGPSWRPSPYRPYPYRRGWVGPAYWGPGYYPYGYYGGWGWGAAGLATGVAIGAAAASTYPAYATPVPTGSGGYCATPVRTCALTSRAPLGTGCSCRVSGGRGRGGVVGP</sequence>
<accession>I4YN11</accession>
<keyword evidence="3" id="KW-1185">Reference proteome</keyword>
<dbReference type="EMBL" id="JH660647">
    <property type="protein sequence ID" value="EIM25353.1"/>
    <property type="molecule type" value="Genomic_DNA"/>
</dbReference>
<dbReference type="STRING" id="864069.MicloDRAFT_00060790"/>
<reference evidence="2 3" key="1">
    <citation type="submission" date="2012-02" db="EMBL/GenBank/DDBJ databases">
        <title>Improved High-Quality Draft sequence of Microvirga sp. WSM3557.</title>
        <authorList>
            <consortium name="US DOE Joint Genome Institute"/>
            <person name="Lucas S."/>
            <person name="Han J."/>
            <person name="Lapidus A."/>
            <person name="Cheng J.-F."/>
            <person name="Goodwin L."/>
            <person name="Pitluck S."/>
            <person name="Peters L."/>
            <person name="Zhang X."/>
            <person name="Detter J.C."/>
            <person name="Han C."/>
            <person name="Tapia R."/>
            <person name="Land M."/>
            <person name="Hauser L."/>
            <person name="Kyrpides N."/>
            <person name="Ivanova N."/>
            <person name="Pagani I."/>
            <person name="Brau L."/>
            <person name="Yates R."/>
            <person name="O'Hara G."/>
            <person name="Rui T."/>
            <person name="Howieson J."/>
            <person name="Reeve W."/>
            <person name="Woyke T."/>
        </authorList>
    </citation>
    <scope>NUCLEOTIDE SEQUENCE [LARGE SCALE GENOMIC DNA]</scope>
    <source>
        <strain evidence="2 3">WSM3557</strain>
    </source>
</reference>
<dbReference type="Proteomes" id="UP000003947">
    <property type="component" value="Unassembled WGS sequence"/>
</dbReference>